<accession>A0A173MLM2</accession>
<dbReference type="RefSeq" id="WP_076382245.1">
    <property type="nucleotide sequence ID" value="NZ_AP017422.1"/>
</dbReference>
<evidence type="ECO:0000313" key="3">
    <source>
        <dbReference type="EMBL" id="SIT33471.1"/>
    </source>
</evidence>
<proteinExistence type="predicted"/>
<protein>
    <submittedName>
        <fullName evidence="3">CheY chemotaxis protein or a CheY-like REC (Receiver) domain</fullName>
    </submittedName>
</protein>
<dbReference type="InterPro" id="IPR052893">
    <property type="entry name" value="TCS_response_regulator"/>
</dbReference>
<name>A0A173MLM2_9BACT</name>
<reference evidence="4" key="1">
    <citation type="submission" date="2017-01" db="EMBL/GenBank/DDBJ databases">
        <authorList>
            <person name="Varghese N."/>
            <person name="Submissions S."/>
        </authorList>
    </citation>
    <scope>NUCLEOTIDE SEQUENCE [LARGE SCALE GENOMIC DNA]</scope>
    <source>
        <strain evidence="4">DSM 21054</strain>
    </source>
</reference>
<dbReference type="SUPFAM" id="SSF52172">
    <property type="entry name" value="CheY-like"/>
    <property type="match status" value="1"/>
</dbReference>
<dbReference type="InterPro" id="IPR011006">
    <property type="entry name" value="CheY-like_superfamily"/>
</dbReference>
<dbReference type="InterPro" id="IPR001789">
    <property type="entry name" value="Sig_transdc_resp-reg_receiver"/>
</dbReference>
<dbReference type="EMBL" id="FTOR01000012">
    <property type="protein sequence ID" value="SIT33471.1"/>
    <property type="molecule type" value="Genomic_DNA"/>
</dbReference>
<dbReference type="STRING" id="477680.SAMN05421788_112183"/>
<dbReference type="SMART" id="SM00448">
    <property type="entry name" value="REC"/>
    <property type="match status" value="1"/>
</dbReference>
<dbReference type="Pfam" id="PF00072">
    <property type="entry name" value="Response_reg"/>
    <property type="match status" value="1"/>
</dbReference>
<dbReference type="GO" id="GO:0000160">
    <property type="term" value="P:phosphorelay signal transduction system"/>
    <property type="evidence" value="ECO:0007669"/>
    <property type="project" value="InterPro"/>
</dbReference>
<keyword evidence="4" id="KW-1185">Reference proteome</keyword>
<feature type="domain" description="Response regulatory" evidence="2">
    <location>
        <begin position="6"/>
        <end position="130"/>
    </location>
</feature>
<organism evidence="3 4">
    <name type="scientific">Filimonas lacunae</name>
    <dbReference type="NCBI Taxonomy" id="477680"/>
    <lineage>
        <taxon>Bacteria</taxon>
        <taxon>Pseudomonadati</taxon>
        <taxon>Bacteroidota</taxon>
        <taxon>Chitinophagia</taxon>
        <taxon>Chitinophagales</taxon>
        <taxon>Chitinophagaceae</taxon>
        <taxon>Filimonas</taxon>
    </lineage>
</organism>
<feature type="modified residue" description="4-aspartylphosphate" evidence="1">
    <location>
        <position position="63"/>
    </location>
</feature>
<dbReference type="PANTHER" id="PTHR44520">
    <property type="entry name" value="RESPONSE REGULATOR RCP1-RELATED"/>
    <property type="match status" value="1"/>
</dbReference>
<dbReference type="Gene3D" id="3.40.50.2300">
    <property type="match status" value="1"/>
</dbReference>
<dbReference type="KEGG" id="fln:FLA_4412"/>
<evidence type="ECO:0000256" key="1">
    <source>
        <dbReference type="PROSITE-ProRule" id="PRU00169"/>
    </source>
</evidence>
<dbReference type="PANTHER" id="PTHR44520:SF2">
    <property type="entry name" value="RESPONSE REGULATOR RCP1"/>
    <property type="match status" value="1"/>
</dbReference>
<gene>
    <name evidence="3" type="ORF">SAMN05421788_112183</name>
</gene>
<dbReference type="Proteomes" id="UP000186917">
    <property type="component" value="Unassembled WGS sequence"/>
</dbReference>
<sequence length="141" mass="16108">MRKHLHILVAEDDEDDRYFIKTAFESFTNDVQLDFVVHGAELIHHLQQLYATESAMPSLILLDLNMPVMGGKAALDQIKKHPVFKSIPVIIFSTTTNKVDISYSYDAGANTFITKPSTYQSLEDMMKSVYKYWHSIASLKH</sequence>
<dbReference type="AlphaFoldDB" id="A0A173MLM2"/>
<dbReference type="PROSITE" id="PS50110">
    <property type="entry name" value="RESPONSE_REGULATORY"/>
    <property type="match status" value="1"/>
</dbReference>
<dbReference type="CDD" id="cd17557">
    <property type="entry name" value="REC_Rcp-like"/>
    <property type="match status" value="1"/>
</dbReference>
<keyword evidence="1" id="KW-0597">Phosphoprotein</keyword>
<evidence type="ECO:0000313" key="4">
    <source>
        <dbReference type="Proteomes" id="UP000186917"/>
    </source>
</evidence>
<evidence type="ECO:0000259" key="2">
    <source>
        <dbReference type="PROSITE" id="PS50110"/>
    </source>
</evidence>